<evidence type="ECO:0000313" key="2">
    <source>
        <dbReference type="EMBL" id="PKI45798.1"/>
    </source>
</evidence>
<gene>
    <name evidence="2" type="ORF">CRG98_033805</name>
</gene>
<feature type="region of interest" description="Disordered" evidence="1">
    <location>
        <begin position="181"/>
        <end position="216"/>
    </location>
</feature>
<keyword evidence="3" id="KW-1185">Reference proteome</keyword>
<evidence type="ECO:0000256" key="1">
    <source>
        <dbReference type="SAM" id="MobiDB-lite"/>
    </source>
</evidence>
<reference evidence="2 3" key="1">
    <citation type="submission" date="2017-11" db="EMBL/GenBank/DDBJ databases">
        <title>De-novo sequencing of pomegranate (Punica granatum L.) genome.</title>
        <authorList>
            <person name="Akparov Z."/>
            <person name="Amiraslanov A."/>
            <person name="Hajiyeva S."/>
            <person name="Abbasov M."/>
            <person name="Kaur K."/>
            <person name="Hamwieh A."/>
            <person name="Solovyev V."/>
            <person name="Salamov A."/>
            <person name="Braich B."/>
            <person name="Kosarev P."/>
            <person name="Mahmoud A."/>
            <person name="Hajiyev E."/>
            <person name="Babayeva S."/>
            <person name="Izzatullayeva V."/>
            <person name="Mammadov A."/>
            <person name="Mammadov A."/>
            <person name="Sharifova S."/>
            <person name="Ojaghi J."/>
            <person name="Eynullazada K."/>
            <person name="Bayramov B."/>
            <person name="Abdulazimova A."/>
            <person name="Shahmuradov I."/>
        </authorList>
    </citation>
    <scope>NUCLEOTIDE SEQUENCE [LARGE SCALE GENOMIC DNA]</scope>
    <source>
        <strain evidence="3">cv. AG2017</strain>
        <tissue evidence="2">Leaf</tissue>
    </source>
</reference>
<comment type="caution">
    <text evidence="2">The sequence shown here is derived from an EMBL/GenBank/DDBJ whole genome shotgun (WGS) entry which is preliminary data.</text>
</comment>
<feature type="compositionally biased region" description="Basic and acidic residues" evidence="1">
    <location>
        <begin position="198"/>
        <end position="216"/>
    </location>
</feature>
<evidence type="ECO:0000313" key="3">
    <source>
        <dbReference type="Proteomes" id="UP000233551"/>
    </source>
</evidence>
<proteinExistence type="predicted"/>
<organism evidence="2 3">
    <name type="scientific">Punica granatum</name>
    <name type="common">Pomegranate</name>
    <dbReference type="NCBI Taxonomy" id="22663"/>
    <lineage>
        <taxon>Eukaryota</taxon>
        <taxon>Viridiplantae</taxon>
        <taxon>Streptophyta</taxon>
        <taxon>Embryophyta</taxon>
        <taxon>Tracheophyta</taxon>
        <taxon>Spermatophyta</taxon>
        <taxon>Magnoliopsida</taxon>
        <taxon>eudicotyledons</taxon>
        <taxon>Gunneridae</taxon>
        <taxon>Pentapetalae</taxon>
        <taxon>rosids</taxon>
        <taxon>malvids</taxon>
        <taxon>Myrtales</taxon>
        <taxon>Lythraceae</taxon>
        <taxon>Punica</taxon>
    </lineage>
</organism>
<sequence>MTEFGIKYEMTYVYVEADRKDSDDYHSWRNDDGDHVVDGVLHVDGDADINDVDWLVEGGEDDDDDDDDIDYCPLAEGKESDAYSISKATCYRTMSLVGKMLQGTIYEHYHLPPSYVAELNKRITNNRDKCRASADELRPRIRKRPSEEDDRRISTMVVGIWPPVLEVFSFSLFELEGEGFEGRQQHGTSTRGKGSGGRGRERGKGVTDLIDHRALP</sequence>
<accession>A0A2I0IP71</accession>
<dbReference type="AlphaFoldDB" id="A0A2I0IP71"/>
<protein>
    <submittedName>
        <fullName evidence="2">Uncharacterized protein</fullName>
    </submittedName>
</protein>
<name>A0A2I0IP71_PUNGR</name>
<dbReference type="Proteomes" id="UP000233551">
    <property type="component" value="Unassembled WGS sequence"/>
</dbReference>
<dbReference type="EMBL" id="PGOL01002697">
    <property type="protein sequence ID" value="PKI45798.1"/>
    <property type="molecule type" value="Genomic_DNA"/>
</dbReference>